<evidence type="ECO:0000259" key="3">
    <source>
        <dbReference type="PROSITE" id="PS51192"/>
    </source>
</evidence>
<dbReference type="SUPFAM" id="SSF52540">
    <property type="entry name" value="P-loop containing nucleoside triphosphate hydrolases"/>
    <property type="match status" value="2"/>
</dbReference>
<dbReference type="EMBL" id="VSSQ01000062">
    <property type="protein sequence ID" value="MPL71935.1"/>
    <property type="molecule type" value="Genomic_DNA"/>
</dbReference>
<name>A0A644TY91_9ZZZZ</name>
<dbReference type="InterPro" id="IPR026937">
    <property type="entry name" value="SBNO_Helicase_C_dom"/>
</dbReference>
<reference evidence="4" key="1">
    <citation type="submission" date="2019-08" db="EMBL/GenBank/DDBJ databases">
        <authorList>
            <person name="Kucharzyk K."/>
            <person name="Murdoch R.W."/>
            <person name="Higgins S."/>
            <person name="Loffler F."/>
        </authorList>
    </citation>
    <scope>NUCLEOTIDE SEQUENCE</scope>
</reference>
<dbReference type="Gene3D" id="3.40.50.300">
    <property type="entry name" value="P-loop containing nucleotide triphosphate hydrolases"/>
    <property type="match status" value="1"/>
</dbReference>
<evidence type="ECO:0000256" key="2">
    <source>
        <dbReference type="SAM" id="MobiDB-lite"/>
    </source>
</evidence>
<comment type="similarity">
    <text evidence="1">Belongs to the SBNO family.</text>
</comment>
<evidence type="ECO:0000313" key="4">
    <source>
        <dbReference type="EMBL" id="MPL71935.1"/>
    </source>
</evidence>
<dbReference type="PANTHER" id="PTHR12706">
    <property type="entry name" value="STRAWBERRY NOTCH-RELATED"/>
    <property type="match status" value="1"/>
</dbReference>
<dbReference type="InterPro" id="IPR027417">
    <property type="entry name" value="P-loop_NTPase"/>
</dbReference>
<feature type="region of interest" description="Disordered" evidence="2">
    <location>
        <begin position="598"/>
        <end position="617"/>
    </location>
</feature>
<dbReference type="InterPro" id="IPR026741">
    <property type="entry name" value="SNO"/>
</dbReference>
<organism evidence="4">
    <name type="scientific">bioreactor metagenome</name>
    <dbReference type="NCBI Taxonomy" id="1076179"/>
    <lineage>
        <taxon>unclassified sequences</taxon>
        <taxon>metagenomes</taxon>
        <taxon>ecological metagenomes</taxon>
    </lineage>
</organism>
<accession>A0A644TY91</accession>
<sequence>MKLNQIQRQIDRFEDLLRFYKSKGQQIPAFVMNNLNYYNELYNIATGGTEQFEETEISGIGAPYIPASRGPRLRVEVPDKMNDETHDLLDRVSSELSDITGSGGVDEYVRKKLGFRTIAEMYTDKDTYRGLSAEQIDAIALAIYNIEEKNQMMIVSDQTGIGKGRIAAAIMRYAKQIGKKPIFVTIRANLFTDIYRDLFDVYMDDLVPVKELDKDADGKPKYRIRRIVDEETGEVTEKKYETYKPVKNPKFKRRFVPFILNNKGADDPSVKTMNGDIAYEVKSGKPRIDELEQVIEKHNYKGYDCFLMTYSQFKTGDEKKIEFLRNIVKDNIIILDESHEAGGISSTTGIVFRDILNNYSPLGGLFLSATFAKNPDNMPIYAATTSIKYANLKSEDFVFAIKKGGNALQEIISAELAASGCFIRRERPLSNVTFNYITLDSSGAETFGVPNKEVEHCAIFDNITTALKSIINFQTNFVNPAVAEKNPPEEKGNKTTKKGEEAVRYKASPIFSTLFQIVNQAVFALKAEEVANRAIQRMKEGMKPVITFENTMDTWMDKLVEAYGENNTVNTDFSIVIKRALAAALEYTEEIFIEVEEETGTDENGNPKKETKRVKTSIKKTIDPEEELPKAGKEMYYEILDRINEISFGISIAPIDIIKTKITEAGFTVGEITGRKQEVVFTDGNHTKGRIRARSKENTNSIVFQFQTNRIDAVLLNQAGSTGISLHAQVKAPHVDIIHAYPPNSLKNRKEVKKRVMIVCQPNLDINKMVQTWGRVNRSGQAYKPEYDFITLAVPAETRLMLFLQRKLRSLDANTTSNQKQNETVLNLEDFMNKYGDEMVENWLKENPDLDEEMYEPLWKKASFHNKDRWDETRTDENNKVTHYYDPVDAAMVVSGRVALLKTDDQRKFYNEVNENYKSYITRLKNEGRYDLEVEDMPLNAVTLNKKELYSGEDNDNPFAASTYIEEVEVDVLSKPFNKAELENAVYSTLDGKSVDDFTAYWINDATAFFDRKIVDLRQGIRDKWEKKIADIVTKIKIKKILEEEGREAWQKAVNEMTRGFERDRDEEESIKVGNLKAAKDDVIKYFKWFKPGEGYILKTGEKATNKDGEIVDVTIKSVFLGIDIDESKPNPYANSNMRFRFATCQGGKFRDYYPTPKGGKEVIENTHKATQYYDYSTDFRSQWDTLIRTESSDREIRYIVTGNLLRAYKGEAIGQLISFTYANGKTKKGMLMNKNYQLDMYTNVPLIYAKRLIENLERGSNGRISTNTRTKNSETIDGITFQRNYSGDYTVTVANTAKSGAKYYKNQSLIRLTSDPYSGFKQGNGGTMYAYLPEENLTAFLEVMHKEFNPYETIKLTAAQLEVIKDDMPHRSNSEKSEKTLPKLIKFEAKYINEMKNVAGISGPGDGLTDEEKKIVERLKKLAQKGKKGNLGKTPGNLDSIAKKYKIDLDNLNI</sequence>
<proteinExistence type="inferred from homology"/>
<comment type="caution">
    <text evidence="4">The sequence shown here is derived from an EMBL/GenBank/DDBJ whole genome shotgun (WGS) entry which is preliminary data.</text>
</comment>
<dbReference type="InterPro" id="IPR039187">
    <property type="entry name" value="SNO_AAA"/>
</dbReference>
<protein>
    <recommendedName>
        <fullName evidence="3">Helicase ATP-binding domain-containing protein</fullName>
    </recommendedName>
</protein>
<dbReference type="Pfam" id="PF13872">
    <property type="entry name" value="AAA_34"/>
    <property type="match status" value="1"/>
</dbReference>
<feature type="domain" description="Helicase ATP-binding" evidence="3">
    <location>
        <begin position="144"/>
        <end position="374"/>
    </location>
</feature>
<dbReference type="GO" id="GO:0006355">
    <property type="term" value="P:regulation of DNA-templated transcription"/>
    <property type="evidence" value="ECO:0007669"/>
    <property type="project" value="InterPro"/>
</dbReference>
<dbReference type="PROSITE" id="PS51192">
    <property type="entry name" value="HELICASE_ATP_BIND_1"/>
    <property type="match status" value="1"/>
</dbReference>
<gene>
    <name evidence="4" type="ORF">SDC9_17714</name>
</gene>
<dbReference type="Pfam" id="PF13871">
    <property type="entry name" value="Helicase_C_4"/>
    <property type="match status" value="1"/>
</dbReference>
<dbReference type="InterPro" id="IPR014001">
    <property type="entry name" value="Helicase_ATP-bd"/>
</dbReference>
<evidence type="ECO:0000256" key="1">
    <source>
        <dbReference type="ARBA" id="ARBA00006992"/>
    </source>
</evidence>
<dbReference type="PANTHER" id="PTHR12706:SF30">
    <property type="entry name" value="PROTEIN STRAWBERRY NOTCH-RELATED"/>
    <property type="match status" value="1"/>
</dbReference>